<evidence type="ECO:0000313" key="2">
    <source>
        <dbReference type="EMBL" id="TKI58154.1"/>
    </source>
</evidence>
<protein>
    <submittedName>
        <fullName evidence="2">Restriction endonuclease</fullName>
    </submittedName>
</protein>
<keyword evidence="2" id="KW-0378">Hydrolase</keyword>
<dbReference type="SUPFAM" id="SSF52980">
    <property type="entry name" value="Restriction endonuclease-like"/>
    <property type="match status" value="1"/>
</dbReference>
<dbReference type="InterPro" id="IPR007560">
    <property type="entry name" value="Restrct_endonuc_IV_Mrr"/>
</dbReference>
<dbReference type="InterPro" id="IPR011335">
    <property type="entry name" value="Restrct_endonuc-II-like"/>
</dbReference>
<comment type="caution">
    <text evidence="2">The sequence shown here is derived from an EMBL/GenBank/DDBJ whole genome shotgun (WGS) entry which is preliminary data.</text>
</comment>
<keyword evidence="2" id="KW-0540">Nuclease</keyword>
<accession>A0A4U2YCM8</accession>
<organism evidence="2 3">
    <name type="scientific">Brevibacillus antibioticus</name>
    <dbReference type="NCBI Taxonomy" id="2570228"/>
    <lineage>
        <taxon>Bacteria</taxon>
        <taxon>Bacillati</taxon>
        <taxon>Bacillota</taxon>
        <taxon>Bacilli</taxon>
        <taxon>Bacillales</taxon>
        <taxon>Paenibacillaceae</taxon>
        <taxon>Brevibacillus</taxon>
    </lineage>
</organism>
<keyword evidence="3" id="KW-1185">Reference proteome</keyword>
<dbReference type="AlphaFoldDB" id="A0A4U2YCM8"/>
<dbReference type="Pfam" id="PF04471">
    <property type="entry name" value="Mrr_cat"/>
    <property type="match status" value="1"/>
</dbReference>
<keyword evidence="2" id="KW-0255">Endonuclease</keyword>
<evidence type="ECO:0000259" key="1">
    <source>
        <dbReference type="Pfam" id="PF04471"/>
    </source>
</evidence>
<dbReference type="GO" id="GO:0003677">
    <property type="term" value="F:DNA binding"/>
    <property type="evidence" value="ECO:0007669"/>
    <property type="project" value="InterPro"/>
</dbReference>
<reference evidence="2 3" key="1">
    <citation type="submission" date="2019-04" db="EMBL/GenBank/DDBJ databases">
        <title>Whole genome sequencing of Brevibacillus sp. TGS2-1.</title>
        <authorList>
            <person name="Choi A."/>
        </authorList>
    </citation>
    <scope>NUCLEOTIDE SEQUENCE [LARGE SCALE GENOMIC DNA]</scope>
    <source>
        <strain evidence="2 3">TGS2-1</strain>
    </source>
</reference>
<feature type="domain" description="Restriction endonuclease type IV Mrr" evidence="1">
    <location>
        <begin position="44"/>
        <end position="124"/>
    </location>
</feature>
<dbReference type="Gene3D" id="3.40.1350.10">
    <property type="match status" value="1"/>
</dbReference>
<name>A0A4U2YCM8_9BACL</name>
<gene>
    <name evidence="2" type="ORF">E8L90_23730</name>
</gene>
<dbReference type="GO" id="GO:0009307">
    <property type="term" value="P:DNA restriction-modification system"/>
    <property type="evidence" value="ECO:0007669"/>
    <property type="project" value="InterPro"/>
</dbReference>
<dbReference type="GO" id="GO:0004519">
    <property type="term" value="F:endonuclease activity"/>
    <property type="evidence" value="ECO:0007669"/>
    <property type="project" value="UniProtKB-KW"/>
</dbReference>
<dbReference type="InterPro" id="IPR011856">
    <property type="entry name" value="tRNA_endonuc-like_dom_sf"/>
</dbReference>
<dbReference type="Proteomes" id="UP000307841">
    <property type="component" value="Unassembled WGS sequence"/>
</dbReference>
<dbReference type="EMBL" id="SZNK01000001">
    <property type="protein sequence ID" value="TKI58154.1"/>
    <property type="molecule type" value="Genomic_DNA"/>
</dbReference>
<proteinExistence type="predicted"/>
<evidence type="ECO:0000313" key="3">
    <source>
        <dbReference type="Proteomes" id="UP000307841"/>
    </source>
</evidence>
<sequence length="259" mass="29443">MKSIMPKRGDDFESFVHFVYDSIIRLEDRNTLVSKNVLVKGRSGARHEFDVYYEFTKANVKHRVAIECKDHSVPISKGKVTEFYGKLSDVDNLAGVMVTRAGYQSGAKEYATHYGISILTIDDLPSLPQITALQLKKAFLPDESVIGEPFWTLMETRNGEVTGTYICPPSNSSSKQIALFYSKRVAEKFLLLMNEQNATVRGMNQQQLKALITYMEPIKSKNYKNDAEFVIIPFEPKNEREWLALPIGLDVLKNDYLTI</sequence>